<sequence length="322" mass="34320">MAHNLHSGSGAVAQRHAARMSTVTPPAQHPPQRNGADAAVLTLDDCIARLDALEVAEVDTDGSLCVAATTASASMELRVRTLRVLLRLRDALCERLERRTAVGDRRAAARGGRSPPDRSSSSSNACQHSEACVWDDLVHATAVDGLRLTLLGAPALFPSISAEAAEVLWAAVEALRPRASTSPSASPPPRRGRESHISATASLALHVAAPPRRTGGPDTAAPLLRRATTVASTARGAATRLSRRRHHHSSRGGVDDDDDDDDGRWAYRVTPVRDDHTAPTVYDDLFPLPTAVSAFTDPATDAAARTRRHFYTGPPRRARPLV</sequence>
<feature type="region of interest" description="Disordered" evidence="1">
    <location>
        <begin position="103"/>
        <end position="124"/>
    </location>
</feature>
<name>A0AAW0EUZ9_9TRYP</name>
<feature type="region of interest" description="Disordered" evidence="1">
    <location>
        <begin position="177"/>
        <end position="196"/>
    </location>
</feature>
<proteinExistence type="predicted"/>
<evidence type="ECO:0000256" key="1">
    <source>
        <dbReference type="SAM" id="MobiDB-lite"/>
    </source>
</evidence>
<dbReference type="AlphaFoldDB" id="A0AAW0EUZ9"/>
<keyword evidence="3" id="KW-1185">Reference proteome</keyword>
<feature type="region of interest" description="Disordered" evidence="1">
    <location>
        <begin position="1"/>
        <end position="34"/>
    </location>
</feature>
<protein>
    <submittedName>
        <fullName evidence="2">Uncharacterized protein</fullName>
    </submittedName>
</protein>
<organism evidence="2 3">
    <name type="scientific">Novymonas esmeraldas</name>
    <dbReference type="NCBI Taxonomy" id="1808958"/>
    <lineage>
        <taxon>Eukaryota</taxon>
        <taxon>Discoba</taxon>
        <taxon>Euglenozoa</taxon>
        <taxon>Kinetoplastea</taxon>
        <taxon>Metakinetoplastina</taxon>
        <taxon>Trypanosomatida</taxon>
        <taxon>Trypanosomatidae</taxon>
        <taxon>Novymonas</taxon>
    </lineage>
</organism>
<evidence type="ECO:0000313" key="2">
    <source>
        <dbReference type="EMBL" id="KAK7196799.1"/>
    </source>
</evidence>
<evidence type="ECO:0000313" key="3">
    <source>
        <dbReference type="Proteomes" id="UP001430356"/>
    </source>
</evidence>
<reference evidence="2 3" key="1">
    <citation type="journal article" date="2021" name="MBio">
        <title>A New Model Trypanosomatid, Novymonas esmeraldas: Genomic Perception of Its 'Candidatus Pandoraea novymonadis' Endosymbiont.</title>
        <authorList>
            <person name="Zakharova A."/>
            <person name="Saura A."/>
            <person name="Butenko A."/>
            <person name="Podesvova L."/>
            <person name="Warmusova S."/>
            <person name="Kostygov A.Y."/>
            <person name="Nenarokova A."/>
            <person name="Lukes J."/>
            <person name="Opperdoes F.R."/>
            <person name="Yurchenko V."/>
        </authorList>
    </citation>
    <scope>NUCLEOTIDE SEQUENCE [LARGE SCALE GENOMIC DNA]</scope>
    <source>
        <strain evidence="2 3">E262AT.01</strain>
    </source>
</reference>
<dbReference type="Proteomes" id="UP001430356">
    <property type="component" value="Unassembled WGS sequence"/>
</dbReference>
<accession>A0AAW0EUZ9</accession>
<dbReference type="EMBL" id="JAECZO010000085">
    <property type="protein sequence ID" value="KAK7196799.1"/>
    <property type="molecule type" value="Genomic_DNA"/>
</dbReference>
<feature type="region of interest" description="Disordered" evidence="1">
    <location>
        <begin position="229"/>
        <end position="262"/>
    </location>
</feature>
<comment type="caution">
    <text evidence="2">The sequence shown here is derived from an EMBL/GenBank/DDBJ whole genome shotgun (WGS) entry which is preliminary data.</text>
</comment>
<gene>
    <name evidence="2" type="ORF">NESM_000620300</name>
</gene>
<feature type="compositionally biased region" description="Basic residues" evidence="1">
    <location>
        <begin position="241"/>
        <end position="250"/>
    </location>
</feature>
<feature type="compositionally biased region" description="Low complexity" evidence="1">
    <location>
        <begin position="109"/>
        <end position="123"/>
    </location>
</feature>